<evidence type="ECO:0000313" key="8">
    <source>
        <dbReference type="EMBL" id="SPQ97540.1"/>
    </source>
</evidence>
<evidence type="ECO:0000256" key="2">
    <source>
        <dbReference type="ARBA" id="ARBA00006757"/>
    </source>
</evidence>
<dbReference type="Pfam" id="PF25129">
    <property type="entry name" value="Pyr4-TMTC"/>
    <property type="match status" value="1"/>
</dbReference>
<feature type="transmembrane region" description="Helical" evidence="6">
    <location>
        <begin position="165"/>
        <end position="184"/>
    </location>
</feature>
<dbReference type="EMBL" id="OVEO01000008">
    <property type="protein sequence ID" value="SPQ97540.1"/>
    <property type="molecule type" value="Genomic_DNA"/>
</dbReference>
<feature type="transmembrane region" description="Helical" evidence="6">
    <location>
        <begin position="38"/>
        <end position="59"/>
    </location>
</feature>
<evidence type="ECO:0000256" key="6">
    <source>
        <dbReference type="SAM" id="Phobius"/>
    </source>
</evidence>
<proteinExistence type="inferred from homology"/>
<dbReference type="AlphaFoldDB" id="A0A0G4IPV2"/>
<keyword evidence="4 6" id="KW-1133">Transmembrane helix</keyword>
<dbReference type="PANTHER" id="PTHR42038:SF2">
    <property type="entry name" value="TERPENE CYCLASE AUSL"/>
    <property type="match status" value="1"/>
</dbReference>
<evidence type="ECO:0000313" key="9">
    <source>
        <dbReference type="Proteomes" id="UP000039324"/>
    </source>
</evidence>
<feature type="transmembrane region" description="Helical" evidence="6">
    <location>
        <begin position="105"/>
        <end position="127"/>
    </location>
</feature>
<evidence type="ECO:0000256" key="3">
    <source>
        <dbReference type="ARBA" id="ARBA00022692"/>
    </source>
</evidence>
<dbReference type="Proteomes" id="UP000039324">
    <property type="component" value="Unassembled WGS sequence"/>
</dbReference>
<dbReference type="GO" id="GO:0016829">
    <property type="term" value="F:lyase activity"/>
    <property type="evidence" value="ECO:0007669"/>
    <property type="project" value="InterPro"/>
</dbReference>
<keyword evidence="3 6" id="KW-0812">Transmembrane</keyword>
<evidence type="ECO:0000256" key="1">
    <source>
        <dbReference type="ARBA" id="ARBA00004141"/>
    </source>
</evidence>
<feature type="transmembrane region" description="Helical" evidence="6">
    <location>
        <begin position="133"/>
        <end position="153"/>
    </location>
</feature>
<feature type="transmembrane region" description="Helical" evidence="6">
    <location>
        <begin position="65"/>
        <end position="85"/>
    </location>
</feature>
<dbReference type="EMBL" id="CDSF01000079">
    <property type="protein sequence ID" value="CEO97232.1"/>
    <property type="molecule type" value="Genomic_DNA"/>
</dbReference>
<keyword evidence="5 6" id="KW-0472">Membrane</keyword>
<feature type="transmembrane region" description="Helical" evidence="6">
    <location>
        <begin position="190"/>
        <end position="214"/>
    </location>
</feature>
<dbReference type="PANTHER" id="PTHR42038">
    <property type="match status" value="1"/>
</dbReference>
<keyword evidence="8" id="KW-0496">Mitochondrion</keyword>
<dbReference type="OrthoDB" id="5294024at2759"/>
<reference evidence="7 9" key="1">
    <citation type="submission" date="2015-02" db="EMBL/GenBank/DDBJ databases">
        <authorList>
            <person name="Chooi Y.-H."/>
        </authorList>
    </citation>
    <scope>NUCLEOTIDE SEQUENCE [LARGE SCALE GENOMIC DNA]</scope>
    <source>
        <strain evidence="7">E3</strain>
    </source>
</reference>
<dbReference type="InterPro" id="IPR039020">
    <property type="entry name" value="PaxB-like"/>
</dbReference>
<dbReference type="Proteomes" id="UP000290189">
    <property type="component" value="Unassembled WGS sequence"/>
</dbReference>
<accession>A0A0G4IPV2</accession>
<dbReference type="GO" id="GO:0016020">
    <property type="term" value="C:membrane"/>
    <property type="evidence" value="ECO:0007669"/>
    <property type="project" value="UniProtKB-SubCell"/>
</dbReference>
<geneLocation type="mitochondrion" evidence="8"/>
<feature type="transmembrane region" description="Helical" evidence="6">
    <location>
        <begin position="6"/>
        <end position="26"/>
    </location>
</feature>
<evidence type="ECO:0000313" key="10">
    <source>
        <dbReference type="Proteomes" id="UP000290189"/>
    </source>
</evidence>
<gene>
    <name evidence="7" type="ORF">PBRA_000577</name>
    <name evidence="8" type="ORF">PLBR_LOCUS4755</name>
</gene>
<keyword evidence="9" id="KW-1185">Reference proteome</keyword>
<protein>
    <submittedName>
        <fullName evidence="7">Uncharacterized protein</fullName>
    </submittedName>
</protein>
<evidence type="ECO:0000313" key="7">
    <source>
        <dbReference type="EMBL" id="CEO97232.1"/>
    </source>
</evidence>
<reference evidence="8 10" key="2">
    <citation type="submission" date="2018-03" db="EMBL/GenBank/DDBJ databases">
        <authorList>
            <person name="Fogelqvist J."/>
        </authorList>
    </citation>
    <scope>NUCLEOTIDE SEQUENCE [LARGE SCALE GENOMIC DNA]</scope>
</reference>
<evidence type="ECO:0000256" key="4">
    <source>
        <dbReference type="ARBA" id="ARBA00022989"/>
    </source>
</evidence>
<evidence type="ECO:0000256" key="5">
    <source>
        <dbReference type="ARBA" id="ARBA00023136"/>
    </source>
</evidence>
<organism evidence="7 9">
    <name type="scientific">Plasmodiophora brassicae</name>
    <name type="common">Clubroot disease agent</name>
    <dbReference type="NCBI Taxonomy" id="37360"/>
    <lineage>
        <taxon>Eukaryota</taxon>
        <taxon>Sar</taxon>
        <taxon>Rhizaria</taxon>
        <taxon>Endomyxa</taxon>
        <taxon>Phytomyxea</taxon>
        <taxon>Plasmodiophorida</taxon>
        <taxon>Plasmodiophoridae</taxon>
        <taxon>Plasmodiophora</taxon>
    </lineage>
</organism>
<comment type="subcellular location">
    <subcellularLocation>
        <location evidence="1">Membrane</location>
        <topology evidence="1">Multi-pass membrane protein</topology>
    </subcellularLocation>
</comment>
<name>A0A0G4IPV2_PLABS</name>
<comment type="similarity">
    <text evidence="2">Belongs to the paxB family.</text>
</comment>
<sequence length="234" mass="25813">MLMSMDLGTFLLVVSGLCWSLVYIVLIRMTWRSNSYGMPVCALITNISWELSFAIVYLADGSDPVASAVSTVWFLLDCLIVYATIRNLMRPSSPDFSDDPIVKRYLPTAILPGGIVLAFLSHLVLFAEHGTILFTWTAYMMNAYMSLAFILMLFRRRSARQQSQVVAIAKFVGTLAPSIAAAFVNRPDPAPYGLLELCILCAVLDVAYIVLLYLAETGRLGFPSTDLSGPLFSE</sequence>